<dbReference type="AlphaFoldDB" id="A0A420G0G2"/>
<keyword evidence="2" id="KW-1185">Reference proteome</keyword>
<evidence type="ECO:0000313" key="2">
    <source>
        <dbReference type="Proteomes" id="UP000286402"/>
    </source>
</evidence>
<organism evidence="1 2">
    <name type="scientific">Sphingobacterium siyangense</name>
    <dbReference type="NCBI Taxonomy" id="459529"/>
    <lineage>
        <taxon>Bacteria</taxon>
        <taxon>Pseudomonadati</taxon>
        <taxon>Bacteroidota</taxon>
        <taxon>Sphingobacteriia</taxon>
        <taxon>Sphingobacteriales</taxon>
        <taxon>Sphingobacteriaceae</taxon>
        <taxon>Sphingobacterium</taxon>
    </lineage>
</organism>
<dbReference type="EMBL" id="MCAQ01000007">
    <property type="protein sequence ID" value="RKF38681.1"/>
    <property type="molecule type" value="Genomic_DNA"/>
</dbReference>
<reference evidence="1 2" key="1">
    <citation type="submission" date="2016-07" db="EMBL/GenBank/DDBJ databases">
        <title>Genome analysis of Sphingobacterium siyangense T12B17.</title>
        <authorList>
            <person name="Xu D."/>
            <person name="Su Y."/>
            <person name="Zheng S."/>
        </authorList>
    </citation>
    <scope>NUCLEOTIDE SEQUENCE [LARGE SCALE GENOMIC DNA]</scope>
    <source>
        <strain evidence="1 2">T12B17</strain>
    </source>
</reference>
<comment type="caution">
    <text evidence="1">The sequence shown here is derived from an EMBL/GenBank/DDBJ whole genome shotgun (WGS) entry which is preliminary data.</text>
</comment>
<proteinExistence type="predicted"/>
<sequence>MKFTGNDVSEVLEKLDRDLSWISVIVSKEFQDSLSSEELDLRDSIFDNFSFRDLVNLGHSSSCKTKTNVETITLFEGKKNNLYLPFDKKENETGFYWWRTSEKRKELFIRSVLIKDFQFNIQISASVFEIDTIVANINSRNFIPDISRNNVGPADKELINYIIGKAIHIGASNVLPLEEDEKTTLKSFIRTFYEEKTDFEK</sequence>
<gene>
    <name evidence="1" type="ORF">BCY89_26825</name>
</gene>
<name>A0A420G0G2_9SPHI</name>
<evidence type="ECO:0000313" key="1">
    <source>
        <dbReference type="EMBL" id="RKF38681.1"/>
    </source>
</evidence>
<accession>A0A420G0G2</accession>
<protein>
    <submittedName>
        <fullName evidence="1">Uncharacterized protein</fullName>
    </submittedName>
</protein>
<dbReference type="Proteomes" id="UP000286402">
    <property type="component" value="Unassembled WGS sequence"/>
</dbReference>